<evidence type="ECO:0000313" key="1">
    <source>
        <dbReference type="EMBL" id="MBM6876225.1"/>
    </source>
</evidence>
<dbReference type="Proteomes" id="UP000728968">
    <property type="component" value="Unassembled WGS sequence"/>
</dbReference>
<organism evidence="1 2">
    <name type="scientific">Fusobacterium mortiferum</name>
    <dbReference type="NCBI Taxonomy" id="850"/>
    <lineage>
        <taxon>Bacteria</taxon>
        <taxon>Fusobacteriati</taxon>
        <taxon>Fusobacteriota</taxon>
        <taxon>Fusobacteriia</taxon>
        <taxon>Fusobacteriales</taxon>
        <taxon>Fusobacteriaceae</taxon>
        <taxon>Fusobacterium</taxon>
    </lineage>
</organism>
<dbReference type="RefSeq" id="WP_204716841.1">
    <property type="nucleotide sequence ID" value="NZ_JACJLT010000228.1"/>
</dbReference>
<comment type="caution">
    <text evidence="1">The sequence shown here is derived from an EMBL/GenBank/DDBJ whole genome shotgun (WGS) entry which is preliminary data.</text>
</comment>
<keyword evidence="2" id="KW-1185">Reference proteome</keyword>
<evidence type="ECO:0008006" key="3">
    <source>
        <dbReference type="Google" id="ProtNLM"/>
    </source>
</evidence>
<dbReference type="EMBL" id="JACJLT010000228">
    <property type="protein sequence ID" value="MBM6876225.1"/>
    <property type="molecule type" value="Genomic_DNA"/>
</dbReference>
<name>A0ABS2G5B6_FUSMR</name>
<protein>
    <recommendedName>
        <fullName evidence="3">HTH cro/C1-type domain-containing protein</fullName>
    </recommendedName>
</protein>
<gene>
    <name evidence="1" type="ORF">H6A04_11335</name>
</gene>
<sequence>MKKSRTGEVLYAKIKKALRESKVSHKEIAEELDITAVAFSSQLRTLLEKGNISIKTLEVIEEKTGVKFLNV</sequence>
<proteinExistence type="predicted"/>
<evidence type="ECO:0000313" key="2">
    <source>
        <dbReference type="Proteomes" id="UP000728968"/>
    </source>
</evidence>
<reference evidence="1 2" key="1">
    <citation type="journal article" date="2021" name="Sci. Rep.">
        <title>The distribution of antibiotic resistance genes in chicken gut microbiota commensals.</title>
        <authorList>
            <person name="Juricova H."/>
            <person name="Matiasovicova J."/>
            <person name="Kubasova T."/>
            <person name="Cejkova D."/>
            <person name="Rychlik I."/>
        </authorList>
    </citation>
    <scope>NUCLEOTIDE SEQUENCE [LARGE SCALE GENOMIC DNA]</scope>
    <source>
        <strain evidence="1 2">An425</strain>
    </source>
</reference>
<accession>A0ABS2G5B6</accession>